<accession>A0A266LZV1</accession>
<gene>
    <name evidence="1" type="ORF">CJF43_00815</name>
</gene>
<name>A0A266LZV1_PSEFR</name>
<dbReference type="PROSITE" id="PS51318">
    <property type="entry name" value="TAT"/>
    <property type="match status" value="1"/>
</dbReference>
<dbReference type="Proteomes" id="UP000216113">
    <property type="component" value="Unassembled WGS sequence"/>
</dbReference>
<organism evidence="1 2">
    <name type="scientific">Pseudomonas fragi</name>
    <dbReference type="NCBI Taxonomy" id="296"/>
    <lineage>
        <taxon>Bacteria</taxon>
        <taxon>Pseudomonadati</taxon>
        <taxon>Pseudomonadota</taxon>
        <taxon>Gammaproteobacteria</taxon>
        <taxon>Pseudomonadales</taxon>
        <taxon>Pseudomonadaceae</taxon>
        <taxon>Pseudomonas</taxon>
    </lineage>
</organism>
<proteinExistence type="predicted"/>
<evidence type="ECO:0000313" key="2">
    <source>
        <dbReference type="Proteomes" id="UP000216113"/>
    </source>
</evidence>
<dbReference type="EMBL" id="NQKL01000001">
    <property type="protein sequence ID" value="OZY43539.1"/>
    <property type="molecule type" value="Genomic_DNA"/>
</dbReference>
<reference evidence="1 2" key="1">
    <citation type="submission" date="2017-08" db="EMBL/GenBank/DDBJ databases">
        <title>Genomic and metabolic characterisation of spoilage-associated Pseudomonas species.</title>
        <authorList>
            <person name="Stanborough T."/>
            <person name="Fegan N."/>
            <person name="Powell S.M."/>
            <person name="Singh T."/>
            <person name="Tamplin M.L."/>
            <person name="Chandry P.S."/>
        </authorList>
    </citation>
    <scope>NUCLEOTIDE SEQUENCE [LARGE SCALE GENOMIC DNA]</scope>
    <source>
        <strain evidence="1 2">F1820</strain>
    </source>
</reference>
<sequence length="181" mass="19099">MPANTVENALLSRRGVLKVGAVASAFLATAGVGASLGGCSASSSARGFSVLRSTDLVFLRALIPVMLAGSVADGSMPVATKATLSKVDDNLNHLSPALLTLTRQLFDVLAMPVTRGPLTGVWGRWENASPEQIQAFLQRWQNSSLSLLKMGHGSLVQLVMMSWYECPQSWAACGYPGPPNL</sequence>
<dbReference type="RefSeq" id="WP_095027569.1">
    <property type="nucleotide sequence ID" value="NZ_NQKL01000001.1"/>
</dbReference>
<comment type="caution">
    <text evidence="1">The sequence shown here is derived from an EMBL/GenBank/DDBJ whole genome shotgun (WGS) entry which is preliminary data.</text>
</comment>
<dbReference type="InterPro" id="IPR006311">
    <property type="entry name" value="TAT_signal"/>
</dbReference>
<protein>
    <submittedName>
        <fullName evidence="1">Twin-arginine translocation pathway signal protein</fullName>
    </submittedName>
</protein>
<evidence type="ECO:0000313" key="1">
    <source>
        <dbReference type="EMBL" id="OZY43539.1"/>
    </source>
</evidence>
<dbReference type="AlphaFoldDB" id="A0A266LZV1"/>